<dbReference type="AlphaFoldDB" id="A0A2S4HCE1"/>
<dbReference type="RefSeq" id="WP_103685505.1">
    <property type="nucleotide sequence ID" value="NZ_PQGG01000036.1"/>
</dbReference>
<feature type="chain" id="PRO_5015677109" description="BD-FAE-like domain-containing protein" evidence="2">
    <location>
        <begin position="21"/>
        <end position="271"/>
    </location>
</feature>
<dbReference type="SUPFAM" id="SSF53474">
    <property type="entry name" value="alpha/beta-Hydrolases"/>
    <property type="match status" value="1"/>
</dbReference>
<accession>A0A2S4HCE1</accession>
<sequence length="271" mass="29681">MKIFLIFTAILFILGCSTLAFNKSADVQKIENVVYKKIDGQSLGGDMYIPNIAGNKPAVVVVHGGGWTNRSGKMEGISAKLARAGFVVYNITYRLAPESRHPAQMNDVSDALAWLYQHADKYEIDSSNISGWGYSAGAHLILMAGLDRQDAPQLRSIVAGGTPADLTRWPNSPLVLKLIGEPMAKAKAEWVDASPVNHVTKNSPPVFLYHGQWDTLVEPEQMALMADALRQKDIPVETYTVNFLGHILTYAMAGSAERRGIEFVRAHKASK</sequence>
<evidence type="ECO:0000313" key="5">
    <source>
        <dbReference type="Proteomes" id="UP000237222"/>
    </source>
</evidence>
<gene>
    <name evidence="4" type="ORF">C0068_16105</name>
</gene>
<evidence type="ECO:0000256" key="2">
    <source>
        <dbReference type="SAM" id="SignalP"/>
    </source>
</evidence>
<dbReference type="Proteomes" id="UP000237222">
    <property type="component" value="Unassembled WGS sequence"/>
</dbReference>
<reference evidence="4" key="1">
    <citation type="submission" date="2018-01" db="EMBL/GenBank/DDBJ databases">
        <authorList>
            <person name="Yu X.-D."/>
        </authorList>
    </citation>
    <scope>NUCLEOTIDE SEQUENCE</scope>
    <source>
        <strain evidence="4">ZX-21</strain>
    </source>
</reference>
<dbReference type="OrthoDB" id="9771666at2"/>
<evidence type="ECO:0000256" key="1">
    <source>
        <dbReference type="ARBA" id="ARBA00022801"/>
    </source>
</evidence>
<protein>
    <recommendedName>
        <fullName evidence="3">BD-FAE-like domain-containing protein</fullName>
    </recommendedName>
</protein>
<organism evidence="4 5">
    <name type="scientific">Zhongshania marina</name>
    <dbReference type="NCBI Taxonomy" id="2304603"/>
    <lineage>
        <taxon>Bacteria</taxon>
        <taxon>Pseudomonadati</taxon>
        <taxon>Pseudomonadota</taxon>
        <taxon>Gammaproteobacteria</taxon>
        <taxon>Cellvibrionales</taxon>
        <taxon>Spongiibacteraceae</taxon>
        <taxon>Zhongshania</taxon>
    </lineage>
</organism>
<name>A0A2S4HCE1_9GAMM</name>
<dbReference type="PROSITE" id="PS51257">
    <property type="entry name" value="PROKAR_LIPOPROTEIN"/>
    <property type="match status" value="1"/>
</dbReference>
<comment type="caution">
    <text evidence="4">The sequence shown here is derived from an EMBL/GenBank/DDBJ whole genome shotgun (WGS) entry which is preliminary data.</text>
</comment>
<dbReference type="PANTHER" id="PTHR48081:SF33">
    <property type="entry name" value="KYNURENINE FORMAMIDASE"/>
    <property type="match status" value="1"/>
</dbReference>
<keyword evidence="1" id="KW-0378">Hydrolase</keyword>
<dbReference type="InterPro" id="IPR029058">
    <property type="entry name" value="AB_hydrolase_fold"/>
</dbReference>
<dbReference type="Pfam" id="PF20434">
    <property type="entry name" value="BD-FAE"/>
    <property type="match status" value="1"/>
</dbReference>
<proteinExistence type="predicted"/>
<feature type="domain" description="BD-FAE-like" evidence="3">
    <location>
        <begin position="46"/>
        <end position="229"/>
    </location>
</feature>
<dbReference type="GO" id="GO:0016787">
    <property type="term" value="F:hydrolase activity"/>
    <property type="evidence" value="ECO:0007669"/>
    <property type="project" value="UniProtKB-KW"/>
</dbReference>
<dbReference type="PANTHER" id="PTHR48081">
    <property type="entry name" value="AB HYDROLASE SUPERFAMILY PROTEIN C4A8.06C"/>
    <property type="match status" value="1"/>
</dbReference>
<feature type="signal peptide" evidence="2">
    <location>
        <begin position="1"/>
        <end position="20"/>
    </location>
</feature>
<dbReference type="InterPro" id="IPR049492">
    <property type="entry name" value="BD-FAE-like_dom"/>
</dbReference>
<dbReference type="Gene3D" id="3.40.50.1820">
    <property type="entry name" value="alpha/beta hydrolase"/>
    <property type="match status" value="1"/>
</dbReference>
<dbReference type="InterPro" id="IPR050300">
    <property type="entry name" value="GDXG_lipolytic_enzyme"/>
</dbReference>
<keyword evidence="2" id="KW-0732">Signal</keyword>
<evidence type="ECO:0000259" key="3">
    <source>
        <dbReference type="Pfam" id="PF20434"/>
    </source>
</evidence>
<evidence type="ECO:0000313" key="4">
    <source>
        <dbReference type="EMBL" id="POP51676.1"/>
    </source>
</evidence>
<dbReference type="EMBL" id="PQGG01000036">
    <property type="protein sequence ID" value="POP51676.1"/>
    <property type="molecule type" value="Genomic_DNA"/>
</dbReference>